<organism evidence="1 2">
    <name type="scientific">Araneus ventricosus</name>
    <name type="common">Orbweaver spider</name>
    <name type="synonym">Epeira ventricosa</name>
    <dbReference type="NCBI Taxonomy" id="182803"/>
    <lineage>
        <taxon>Eukaryota</taxon>
        <taxon>Metazoa</taxon>
        <taxon>Ecdysozoa</taxon>
        <taxon>Arthropoda</taxon>
        <taxon>Chelicerata</taxon>
        <taxon>Arachnida</taxon>
        <taxon>Araneae</taxon>
        <taxon>Araneomorphae</taxon>
        <taxon>Entelegynae</taxon>
        <taxon>Araneoidea</taxon>
        <taxon>Araneidae</taxon>
        <taxon>Araneus</taxon>
    </lineage>
</organism>
<accession>A0A4Y2QEU6</accession>
<dbReference type="AlphaFoldDB" id="A0A4Y2QEU6"/>
<protein>
    <submittedName>
        <fullName evidence="1">Uncharacterized protein</fullName>
    </submittedName>
</protein>
<sequence>MLTRRRSLFKCSSIQVSLSLIGQSSMVDSVLLSGGMPISTRGRLIMEDDSLELPPILKHAELNSKVQLWILVINNIIKKSNVITEKATGAVIPLQPDQSCIVQCK</sequence>
<evidence type="ECO:0000313" key="2">
    <source>
        <dbReference type="Proteomes" id="UP000499080"/>
    </source>
</evidence>
<dbReference type="Proteomes" id="UP000499080">
    <property type="component" value="Unassembled WGS sequence"/>
</dbReference>
<evidence type="ECO:0000313" key="1">
    <source>
        <dbReference type="EMBL" id="GBN60886.1"/>
    </source>
</evidence>
<keyword evidence="2" id="KW-1185">Reference proteome</keyword>
<name>A0A4Y2QEU6_ARAVE</name>
<gene>
    <name evidence="1" type="ORF">AVEN_255791_1</name>
</gene>
<comment type="caution">
    <text evidence="1">The sequence shown here is derived from an EMBL/GenBank/DDBJ whole genome shotgun (WGS) entry which is preliminary data.</text>
</comment>
<dbReference type="EMBL" id="BGPR01013483">
    <property type="protein sequence ID" value="GBN60886.1"/>
    <property type="molecule type" value="Genomic_DNA"/>
</dbReference>
<reference evidence="1 2" key="1">
    <citation type="journal article" date="2019" name="Sci. Rep.">
        <title>Orb-weaving spider Araneus ventricosus genome elucidates the spidroin gene catalogue.</title>
        <authorList>
            <person name="Kono N."/>
            <person name="Nakamura H."/>
            <person name="Ohtoshi R."/>
            <person name="Moran D.A.P."/>
            <person name="Shinohara A."/>
            <person name="Yoshida Y."/>
            <person name="Fujiwara M."/>
            <person name="Mori M."/>
            <person name="Tomita M."/>
            <person name="Arakawa K."/>
        </authorList>
    </citation>
    <scope>NUCLEOTIDE SEQUENCE [LARGE SCALE GENOMIC DNA]</scope>
</reference>
<proteinExistence type="predicted"/>